<accession>A0A7J8SGA9</accession>
<name>A0A7J8SGA9_GOSDV</name>
<feature type="domain" description="DUF7745" evidence="2">
    <location>
        <begin position="73"/>
        <end position="142"/>
    </location>
</feature>
<gene>
    <name evidence="3" type="ORF">Godav_010366</name>
</gene>
<evidence type="ECO:0000313" key="3">
    <source>
        <dbReference type="EMBL" id="MBA0625128.1"/>
    </source>
</evidence>
<proteinExistence type="predicted"/>
<sequence length="369" mass="43508">MLSCGNMSLHKFKDYSMVKMDIDVRVANATVYTIESKEGDCQIACFDSSLPQIVCMDCRRNREDELKGIWQSWDDAKKMHFRDKYGDVAQLLFVKLDNALLKAMVRFWDPTYRCFMFNEVDMVLTIEEDSTLLHYDFRDLLRIYWKQNTDFRGPLANVMGLLIDTVKASGDRHLALFTFAVYELIVFLKALGYVSVELADFLFQIEKRVFGPSTRPIEEFLESEWPLYQSIEEWVQNLSTLTYQRNRMEGSMDDSEHVQFKGQRKVPDDVAELTEKIHDLEIRLRGKDEEIQRLEADPSLRANELQKVFAQQAEEICKQIEELKTESTPFVTKNELAMKLLKVAQARYQKFIKAMRRKKNDEWRFSLWQ</sequence>
<dbReference type="Pfam" id="PF24924">
    <property type="entry name" value="DUF7745"/>
    <property type="match status" value="1"/>
</dbReference>
<evidence type="ECO:0000313" key="4">
    <source>
        <dbReference type="Proteomes" id="UP000593561"/>
    </source>
</evidence>
<reference evidence="3 4" key="1">
    <citation type="journal article" date="2019" name="Genome Biol. Evol.">
        <title>Insights into the evolution of the New World diploid cottons (Gossypium, subgenus Houzingenia) based on genome sequencing.</title>
        <authorList>
            <person name="Grover C.E."/>
            <person name="Arick M.A. 2nd"/>
            <person name="Thrash A."/>
            <person name="Conover J.L."/>
            <person name="Sanders W.S."/>
            <person name="Peterson D.G."/>
            <person name="Frelichowski J.E."/>
            <person name="Scheffler J.A."/>
            <person name="Scheffler B.E."/>
            <person name="Wendel J.F."/>
        </authorList>
    </citation>
    <scope>NUCLEOTIDE SEQUENCE [LARGE SCALE GENOMIC DNA]</scope>
    <source>
        <strain evidence="3">27</strain>
        <tissue evidence="3">Leaf</tissue>
    </source>
</reference>
<dbReference type="PANTHER" id="PTHR48200">
    <property type="entry name" value="PROTEIN, PUTATIVE-RELATED"/>
    <property type="match status" value="1"/>
</dbReference>
<dbReference type="AlphaFoldDB" id="A0A7J8SGA9"/>
<evidence type="ECO:0000256" key="1">
    <source>
        <dbReference type="SAM" id="Coils"/>
    </source>
</evidence>
<evidence type="ECO:0000259" key="2">
    <source>
        <dbReference type="Pfam" id="PF24924"/>
    </source>
</evidence>
<dbReference type="PANTHER" id="PTHR48200:SF1">
    <property type="entry name" value="AMINOTRANSFERASE-LIKE PLANT MOBILE DOMAIN-CONTAINING PROTEIN"/>
    <property type="match status" value="1"/>
</dbReference>
<feature type="coiled-coil region" evidence="1">
    <location>
        <begin position="270"/>
        <end position="297"/>
    </location>
</feature>
<organism evidence="3 4">
    <name type="scientific">Gossypium davidsonii</name>
    <name type="common">Davidson's cotton</name>
    <name type="synonym">Gossypium klotzschianum subsp. davidsonii</name>
    <dbReference type="NCBI Taxonomy" id="34287"/>
    <lineage>
        <taxon>Eukaryota</taxon>
        <taxon>Viridiplantae</taxon>
        <taxon>Streptophyta</taxon>
        <taxon>Embryophyta</taxon>
        <taxon>Tracheophyta</taxon>
        <taxon>Spermatophyta</taxon>
        <taxon>Magnoliopsida</taxon>
        <taxon>eudicotyledons</taxon>
        <taxon>Gunneridae</taxon>
        <taxon>Pentapetalae</taxon>
        <taxon>rosids</taxon>
        <taxon>malvids</taxon>
        <taxon>Malvales</taxon>
        <taxon>Malvaceae</taxon>
        <taxon>Malvoideae</taxon>
        <taxon>Gossypium</taxon>
    </lineage>
</organism>
<protein>
    <recommendedName>
        <fullName evidence="2">DUF7745 domain-containing protein</fullName>
    </recommendedName>
</protein>
<dbReference type="InterPro" id="IPR056647">
    <property type="entry name" value="DUF7745"/>
</dbReference>
<keyword evidence="4" id="KW-1185">Reference proteome</keyword>
<dbReference type="EMBL" id="JABFAC010000009">
    <property type="protein sequence ID" value="MBA0625128.1"/>
    <property type="molecule type" value="Genomic_DNA"/>
</dbReference>
<keyword evidence="1" id="KW-0175">Coiled coil</keyword>
<dbReference type="Proteomes" id="UP000593561">
    <property type="component" value="Unassembled WGS sequence"/>
</dbReference>
<comment type="caution">
    <text evidence="3">The sequence shown here is derived from an EMBL/GenBank/DDBJ whole genome shotgun (WGS) entry which is preliminary data.</text>
</comment>